<evidence type="ECO:0000313" key="5">
    <source>
        <dbReference type="Proteomes" id="UP001208692"/>
    </source>
</evidence>
<keyword evidence="5" id="KW-1185">Reference proteome</keyword>
<gene>
    <name evidence="2" type="ORF">RCZ15_06100</name>
    <name evidence="3" type="ORF">RCZ16_10170</name>
</gene>
<dbReference type="RefSeq" id="WP_264846104.1">
    <property type="nucleotide sequence ID" value="NZ_BPMA01000018.1"/>
</dbReference>
<reference evidence="2 5" key="1">
    <citation type="submission" date="2021-11" db="EMBL/GenBank/DDBJ databases">
        <title>Draft genome sequence of Capnocytophaga sp. strain KC07075 isolated from cat oral cavity.</title>
        <authorList>
            <person name="Suzuki M."/>
            <person name="Imaoka K."/>
            <person name="Kimura M."/>
            <person name="Morikawa S."/>
            <person name="Maeda K."/>
        </authorList>
    </citation>
    <scope>NUCLEOTIDE SEQUENCE</scope>
    <source>
        <strain evidence="2">KC07075</strain>
        <strain evidence="3 5">KC07079</strain>
    </source>
</reference>
<evidence type="ECO:0000313" key="4">
    <source>
        <dbReference type="Proteomes" id="UP001207736"/>
    </source>
</evidence>
<feature type="transmembrane region" description="Helical" evidence="1">
    <location>
        <begin position="7"/>
        <end position="29"/>
    </location>
</feature>
<protein>
    <submittedName>
        <fullName evidence="2">Uncharacterized protein</fullName>
    </submittedName>
</protein>
<accession>A0AAV5ATN3</accession>
<feature type="transmembrane region" description="Helical" evidence="1">
    <location>
        <begin position="35"/>
        <end position="56"/>
    </location>
</feature>
<keyword evidence="1" id="KW-0812">Transmembrane</keyword>
<name>A0AAV5ATN3_9FLAO</name>
<dbReference type="EMBL" id="BQKB01000018">
    <property type="protein sequence ID" value="GJM52700.1"/>
    <property type="molecule type" value="Genomic_DNA"/>
</dbReference>
<sequence>MSAKSRAFLYNFLSFGLIFITLRFIVNFLLPELNYWIAVTISGFTTIFLAPRFGAFEKQGREVVLMKWIFFKDIKEV</sequence>
<dbReference type="Proteomes" id="UP001208692">
    <property type="component" value="Unassembled WGS sequence"/>
</dbReference>
<keyword evidence="1" id="KW-0472">Membrane</keyword>
<evidence type="ECO:0000256" key="1">
    <source>
        <dbReference type="SAM" id="Phobius"/>
    </source>
</evidence>
<evidence type="ECO:0000313" key="2">
    <source>
        <dbReference type="EMBL" id="GJM49635.1"/>
    </source>
</evidence>
<keyword evidence="1" id="KW-1133">Transmembrane helix</keyword>
<evidence type="ECO:0000313" key="3">
    <source>
        <dbReference type="EMBL" id="GJM52700.1"/>
    </source>
</evidence>
<dbReference type="AlphaFoldDB" id="A0AAV5ATN3"/>
<organism evidence="2 4">
    <name type="scientific">Capnocytophaga catalasegens</name>
    <dbReference type="NCBI Taxonomy" id="1004260"/>
    <lineage>
        <taxon>Bacteria</taxon>
        <taxon>Pseudomonadati</taxon>
        <taxon>Bacteroidota</taxon>
        <taxon>Flavobacteriia</taxon>
        <taxon>Flavobacteriales</taxon>
        <taxon>Flavobacteriaceae</taxon>
        <taxon>Capnocytophaga</taxon>
    </lineage>
</organism>
<dbReference type="EMBL" id="BQKA01000012">
    <property type="protein sequence ID" value="GJM49635.1"/>
    <property type="molecule type" value="Genomic_DNA"/>
</dbReference>
<comment type="caution">
    <text evidence="2">The sequence shown here is derived from an EMBL/GenBank/DDBJ whole genome shotgun (WGS) entry which is preliminary data.</text>
</comment>
<dbReference type="Proteomes" id="UP001207736">
    <property type="component" value="Unassembled WGS sequence"/>
</dbReference>
<proteinExistence type="predicted"/>